<keyword evidence="1" id="KW-0812">Transmembrane</keyword>
<keyword evidence="1" id="KW-0472">Membrane</keyword>
<dbReference type="EMBL" id="UOFP01000278">
    <property type="protein sequence ID" value="VAW89542.1"/>
    <property type="molecule type" value="Genomic_DNA"/>
</dbReference>
<feature type="transmembrane region" description="Helical" evidence="1">
    <location>
        <begin position="33"/>
        <end position="52"/>
    </location>
</feature>
<keyword evidence="1" id="KW-1133">Transmembrane helix</keyword>
<evidence type="ECO:0000256" key="1">
    <source>
        <dbReference type="SAM" id="Phobius"/>
    </source>
</evidence>
<gene>
    <name evidence="2" type="ORF">MNBD_GAMMA18-485</name>
</gene>
<protein>
    <submittedName>
        <fullName evidence="2">Uncharacterized protein</fullName>
    </submittedName>
</protein>
<reference evidence="2" key="1">
    <citation type="submission" date="2018-06" db="EMBL/GenBank/DDBJ databases">
        <authorList>
            <person name="Zhirakovskaya E."/>
        </authorList>
    </citation>
    <scope>NUCLEOTIDE SEQUENCE</scope>
</reference>
<proteinExistence type="predicted"/>
<organism evidence="2">
    <name type="scientific">hydrothermal vent metagenome</name>
    <dbReference type="NCBI Taxonomy" id="652676"/>
    <lineage>
        <taxon>unclassified sequences</taxon>
        <taxon>metagenomes</taxon>
        <taxon>ecological metagenomes</taxon>
    </lineage>
</organism>
<dbReference type="AlphaFoldDB" id="A0A3B0ZQ32"/>
<feature type="transmembrane region" description="Helical" evidence="1">
    <location>
        <begin position="58"/>
        <end position="80"/>
    </location>
</feature>
<sequence>MTALIISLLAAAIISLICSLFCHYFIKNDRPANIASVTYTLLIFHGLAYAEAGYMDPYWMISSVIVVGVALPISVLTGTYMRRKRQKKKEGFNPYK</sequence>
<feature type="transmembrane region" description="Helical" evidence="1">
    <location>
        <begin position="6"/>
        <end position="26"/>
    </location>
</feature>
<evidence type="ECO:0000313" key="2">
    <source>
        <dbReference type="EMBL" id="VAW89542.1"/>
    </source>
</evidence>
<name>A0A3B0ZQ32_9ZZZZ</name>
<accession>A0A3B0ZQ32</accession>